<protein>
    <submittedName>
        <fullName evidence="4">Related to triacylglycerol lipase</fullName>
    </submittedName>
</protein>
<evidence type="ECO:0000313" key="5">
    <source>
        <dbReference type="Proteomes" id="UP000177625"/>
    </source>
</evidence>
<feature type="compositionally biased region" description="Polar residues" evidence="1">
    <location>
        <begin position="85"/>
        <end position="94"/>
    </location>
</feature>
<reference evidence="5" key="1">
    <citation type="submission" date="2016-03" db="EMBL/GenBank/DDBJ databases">
        <authorList>
            <person name="Guldener U."/>
        </authorList>
    </citation>
    <scope>NUCLEOTIDE SEQUENCE [LARGE SCALE GENOMIC DNA]</scope>
</reference>
<feature type="region of interest" description="Disordered" evidence="1">
    <location>
        <begin position="1"/>
        <end position="158"/>
    </location>
</feature>
<evidence type="ECO:0000259" key="3">
    <source>
        <dbReference type="Pfam" id="PF04083"/>
    </source>
</evidence>
<evidence type="ECO:0000256" key="1">
    <source>
        <dbReference type="SAM" id="MobiDB-lite"/>
    </source>
</evidence>
<sequence length="882" mass="97898">MAITSLPSQTMATIKAKAASLPKLQRSKKASKEPRSPRSPVQEVHEPISTGPVQPAPAPETTTAPTLQPFDIPRARHAKKGQAQPVAQTATMPETVQVPILRPMDIPRPVHAKKGQTSKAPDGSTPTLQGLEIPRPMKKNPAVQHPTETTEMSESGIPAFAPTPTLQPFDIPRPVHAKKEAAAAPTLQPFDIPRPVHAKKGGGTSPTKKDAPRTTVLAPSQPPTQTQTVPTTQTGTLSYPPRTDHPLFPPLPSYGPPTIKNRVIWTLRQLLSQFLTGIGIFVILIAYLLHGVKKRFVRLLSMHSLPPRPFQAEEDRRAEIRKLDSLAWTKKEKQQKSPLPDITAGADVEAFPANVGGKDGFVPTEGGPDKLVVDVGYYARRVGLDSEEVKVQTEDGFVLDLWHIYDPKEYTPLTRAQRMVRGPENIDAIRAPSRALDGGVGEKGKEREGEKKQKYPVLMMHGLLQSSGVYCTNDEHSLAFWLCKQGYDVWLGNSRCGFEPEHVEFKTGDPRMWNWNITHMATLDLPALTARVLSETSSLKLGLVAHSQGTTQTLIALSKHQRPSLSSKLSVFCALAPAAYAGPLLNSRFHFKFLRLIPVSLFRAIFGVKSFLPQISFFTQLRGKSPGLQRMIGKISYHVYNYLFAWGDARWDRGVRDRCFMFAPTFISVEAMKWWLSKDGFANHGCILSVKGRLQRDVEEDLLQDYFRDGPGCIDEPFATELLEKHVREPRVNESWFVDPEGEEADGLGESRMAATPPMAFWVAGEDTICDGKELLNRFERGREPGVRILDGGRNIIEGYSHLDVVWACDVIEKVGWGVRDALWSTVGNEGKDRWRVPVGVDNVEAWVDDRVYAGGRRRSDQSTDLEGSETEKERGSVGRNV</sequence>
<dbReference type="SUPFAM" id="SSF53474">
    <property type="entry name" value="alpha/beta-Hydrolases"/>
    <property type="match status" value="1"/>
</dbReference>
<dbReference type="AlphaFoldDB" id="A0A1E1M9J8"/>
<feature type="compositionally biased region" description="Low complexity" evidence="1">
    <location>
        <begin position="223"/>
        <end position="236"/>
    </location>
</feature>
<keyword evidence="2" id="KW-0812">Transmembrane</keyword>
<gene>
    <name evidence="4" type="ORF">RSE6_06125</name>
</gene>
<proteinExistence type="predicted"/>
<organism evidence="4 5">
    <name type="scientific">Rhynchosporium secalis</name>
    <name type="common">Barley scald fungus</name>
    <dbReference type="NCBI Taxonomy" id="38038"/>
    <lineage>
        <taxon>Eukaryota</taxon>
        <taxon>Fungi</taxon>
        <taxon>Dikarya</taxon>
        <taxon>Ascomycota</taxon>
        <taxon>Pezizomycotina</taxon>
        <taxon>Leotiomycetes</taxon>
        <taxon>Helotiales</taxon>
        <taxon>Ploettnerulaceae</taxon>
        <taxon>Rhynchosporium</taxon>
    </lineage>
</organism>
<feature type="domain" description="Partial AB-hydrolase lipase" evidence="3">
    <location>
        <begin position="376"/>
        <end position="473"/>
    </location>
</feature>
<dbReference type="Proteomes" id="UP000177625">
    <property type="component" value="Unassembled WGS sequence"/>
</dbReference>
<feature type="compositionally biased region" description="Basic and acidic residues" evidence="1">
    <location>
        <begin position="870"/>
        <end position="882"/>
    </location>
</feature>
<keyword evidence="5" id="KW-1185">Reference proteome</keyword>
<feature type="compositionally biased region" description="Polar residues" evidence="1">
    <location>
        <begin position="1"/>
        <end position="12"/>
    </location>
</feature>
<dbReference type="Pfam" id="PF04083">
    <property type="entry name" value="Abhydro_lipase"/>
    <property type="match status" value="1"/>
</dbReference>
<dbReference type="Gene3D" id="3.40.50.1820">
    <property type="entry name" value="alpha/beta hydrolase"/>
    <property type="match status" value="1"/>
</dbReference>
<dbReference type="InterPro" id="IPR029058">
    <property type="entry name" value="AB_hydrolase_fold"/>
</dbReference>
<dbReference type="EMBL" id="FJVC01000222">
    <property type="protein sequence ID" value="CZT45776.1"/>
    <property type="molecule type" value="Genomic_DNA"/>
</dbReference>
<dbReference type="GO" id="GO:0006629">
    <property type="term" value="P:lipid metabolic process"/>
    <property type="evidence" value="ECO:0007669"/>
    <property type="project" value="InterPro"/>
</dbReference>
<keyword evidence="2" id="KW-1133">Transmembrane helix</keyword>
<keyword evidence="2" id="KW-0472">Membrane</keyword>
<name>A0A1E1M9J8_RHYSE</name>
<feature type="region of interest" description="Disordered" evidence="1">
    <location>
        <begin position="181"/>
        <end position="242"/>
    </location>
</feature>
<feature type="compositionally biased region" description="Polar residues" evidence="1">
    <location>
        <begin position="117"/>
        <end position="128"/>
    </location>
</feature>
<evidence type="ECO:0000313" key="4">
    <source>
        <dbReference type="EMBL" id="CZT45776.1"/>
    </source>
</evidence>
<feature type="transmembrane region" description="Helical" evidence="2">
    <location>
        <begin position="270"/>
        <end position="289"/>
    </location>
</feature>
<accession>A0A1E1M9J8</accession>
<evidence type="ECO:0000256" key="2">
    <source>
        <dbReference type="SAM" id="Phobius"/>
    </source>
</evidence>
<dbReference type="InterPro" id="IPR006693">
    <property type="entry name" value="AB_hydrolase_lipase"/>
</dbReference>
<feature type="region of interest" description="Disordered" evidence="1">
    <location>
        <begin position="857"/>
        <end position="882"/>
    </location>
</feature>
<dbReference type="PANTHER" id="PTHR11005">
    <property type="entry name" value="LYSOSOMAL ACID LIPASE-RELATED"/>
    <property type="match status" value="1"/>
</dbReference>